<comment type="function">
    <text evidence="2">Has a role in nuclear-cytoplasmic transport of proteins and mRNAs.</text>
</comment>
<dbReference type="GO" id="GO:0005737">
    <property type="term" value="C:cytoplasm"/>
    <property type="evidence" value="ECO:0007669"/>
    <property type="project" value="UniProtKB-SubCell"/>
</dbReference>
<dbReference type="InterPro" id="IPR002075">
    <property type="entry name" value="NTF2_dom"/>
</dbReference>
<dbReference type="Ensembl" id="ENSMMDT00005013112.1">
    <property type="protein sequence ID" value="ENSMMDP00005012745.1"/>
    <property type="gene ID" value="ENSMMDG00005006691.1"/>
</dbReference>
<dbReference type="GO" id="GO:0005635">
    <property type="term" value="C:nuclear envelope"/>
    <property type="evidence" value="ECO:0007669"/>
    <property type="project" value="UniProtKB-ARBA"/>
</dbReference>
<feature type="domain" description="NTF2" evidence="3">
    <location>
        <begin position="11"/>
        <end position="124"/>
    </location>
</feature>
<protein>
    <recommendedName>
        <fullName evidence="2">NTF2-related export protein</fullName>
    </recommendedName>
</protein>
<dbReference type="AlphaFoldDB" id="A0A667X4J5"/>
<dbReference type="GO" id="GO:0006606">
    <property type="term" value="P:protein import into nucleus"/>
    <property type="evidence" value="ECO:0007669"/>
    <property type="project" value="UniProtKB-ARBA"/>
</dbReference>
<evidence type="ECO:0000256" key="2">
    <source>
        <dbReference type="RuleBase" id="RU369002"/>
    </source>
</evidence>
<keyword evidence="2" id="KW-0813">Transport</keyword>
<reference evidence="4" key="3">
    <citation type="submission" date="2025-09" db="UniProtKB">
        <authorList>
            <consortium name="Ensembl"/>
        </authorList>
    </citation>
    <scope>IDENTIFICATION</scope>
</reference>
<reference evidence="4" key="2">
    <citation type="submission" date="2025-08" db="UniProtKB">
        <authorList>
            <consortium name="Ensembl"/>
        </authorList>
    </citation>
    <scope>IDENTIFICATION</scope>
</reference>
<dbReference type="Pfam" id="PF02136">
    <property type="entry name" value="NTF2"/>
    <property type="match status" value="1"/>
</dbReference>
<organism evidence="4 5">
    <name type="scientific">Myripristis murdjan</name>
    <name type="common">pinecone soldierfish</name>
    <dbReference type="NCBI Taxonomy" id="586833"/>
    <lineage>
        <taxon>Eukaryota</taxon>
        <taxon>Metazoa</taxon>
        <taxon>Chordata</taxon>
        <taxon>Craniata</taxon>
        <taxon>Vertebrata</taxon>
        <taxon>Euteleostomi</taxon>
        <taxon>Actinopterygii</taxon>
        <taxon>Neopterygii</taxon>
        <taxon>Teleostei</taxon>
        <taxon>Neoteleostei</taxon>
        <taxon>Acanthomorphata</taxon>
        <taxon>Holocentriformes</taxon>
        <taxon>Holocentridae</taxon>
        <taxon>Myripristis</taxon>
    </lineage>
</organism>
<dbReference type="CDD" id="cd00780">
    <property type="entry name" value="NTF2"/>
    <property type="match status" value="1"/>
</dbReference>
<dbReference type="GeneTree" id="ENSGT00510000047030"/>
<keyword evidence="2" id="KW-0539">Nucleus</keyword>
<dbReference type="InterPro" id="IPR018222">
    <property type="entry name" value="Nuclear_transport_factor_2_euk"/>
</dbReference>
<evidence type="ECO:0000313" key="5">
    <source>
        <dbReference type="Proteomes" id="UP000472263"/>
    </source>
</evidence>
<dbReference type="Gene3D" id="3.10.450.50">
    <property type="match status" value="1"/>
</dbReference>
<dbReference type="PANTHER" id="PTHR12612">
    <property type="entry name" value="NUCLEAR TRANSPORT FACTOR 2"/>
    <property type="match status" value="1"/>
</dbReference>
<proteinExistence type="predicted"/>
<evidence type="ECO:0000256" key="1">
    <source>
        <dbReference type="ARBA" id="ARBA00022490"/>
    </source>
</evidence>
<dbReference type="Proteomes" id="UP000472263">
    <property type="component" value="Chromosome 11"/>
</dbReference>
<keyword evidence="5" id="KW-1185">Reference proteome</keyword>
<evidence type="ECO:0000313" key="4">
    <source>
        <dbReference type="Ensembl" id="ENSMMDP00005012745.1"/>
    </source>
</evidence>
<dbReference type="FunFam" id="3.10.450.50:FF:000005">
    <property type="entry name" value="Nuclear transport factor 2"/>
    <property type="match status" value="1"/>
</dbReference>
<comment type="subcellular location">
    <subcellularLocation>
        <location evidence="2">Cytoplasm</location>
    </subcellularLocation>
    <subcellularLocation>
        <location evidence="2">Nucleus</location>
    </subcellularLocation>
</comment>
<dbReference type="InParanoid" id="A0A667X4J5"/>
<keyword evidence="2" id="KW-0653">Protein transport</keyword>
<accession>A0A667X4J5</accession>
<reference evidence="4" key="1">
    <citation type="submission" date="2019-06" db="EMBL/GenBank/DDBJ databases">
        <authorList>
            <consortium name="Wellcome Sanger Institute Data Sharing"/>
        </authorList>
    </citation>
    <scope>NUCLEOTIDE SEQUENCE [LARGE SCALE GENOMIC DNA]</scope>
</reference>
<dbReference type="InterPro" id="IPR032710">
    <property type="entry name" value="NTF2-like_dom_sf"/>
</dbReference>
<dbReference type="GeneID" id="115368157"/>
<dbReference type="OrthoDB" id="6507044at2759"/>
<dbReference type="GO" id="GO:0051028">
    <property type="term" value="P:mRNA transport"/>
    <property type="evidence" value="ECO:0007669"/>
    <property type="project" value="UniProtKB-UniRule"/>
</dbReference>
<dbReference type="SUPFAM" id="SSF54427">
    <property type="entry name" value="NTF2-like"/>
    <property type="match status" value="1"/>
</dbReference>
<keyword evidence="1 2" id="KW-0963">Cytoplasm</keyword>
<dbReference type="InterPro" id="IPR045875">
    <property type="entry name" value="NTF2"/>
</dbReference>
<sequence length="131" mass="15140">MNVQKPFWQEIGESFIQVYYRQFDTTDRRCMAELYSDKAFMTWEGTSYAGREEIIGKLTALPFKSIEHVVTVQDIQPTVDSCILATVIGQLKADNDHVMGFHQMFLLKHHGQDRWACTNDIFRLALHNIAA</sequence>
<evidence type="ECO:0000259" key="3">
    <source>
        <dbReference type="PROSITE" id="PS50177"/>
    </source>
</evidence>
<dbReference type="RefSeq" id="XP_029920018.1">
    <property type="nucleotide sequence ID" value="XM_030064158.1"/>
</dbReference>
<dbReference type="PROSITE" id="PS50177">
    <property type="entry name" value="NTF2_DOMAIN"/>
    <property type="match status" value="1"/>
</dbReference>
<gene>
    <name evidence="4" type="primary">LOC115368157</name>
</gene>
<name>A0A667X4J5_9TELE</name>